<protein>
    <submittedName>
        <fullName evidence="1">Uncharacterized protein</fullName>
    </submittedName>
</protein>
<dbReference type="EMBL" id="LR862153">
    <property type="protein sequence ID" value="CAD1835522.1"/>
    <property type="molecule type" value="Genomic_DNA"/>
</dbReference>
<sequence length="188" mass="21044">MEDIMDLKRSEGEYLAPKPPNCRFWSAGYRYQREVSKPRRVTERRALGFELCEAEYRYCIARVPVLEPGTGTSSHGYRYPAVCLLDRGSDRRLVGILARANEEDSRGIRHDDSGLGADDHACLLLCSFAHACEGRSPQASTSEIANATQVRPCGIGRRNGMPWGRLISRSHPLRERLGIATTELPLAR</sequence>
<reference evidence="1" key="1">
    <citation type="submission" date="2020-07" db="EMBL/GenBank/DDBJ databases">
        <authorList>
            <person name="Lin J."/>
        </authorList>
    </citation>
    <scope>NUCLEOTIDE SEQUENCE</scope>
</reference>
<proteinExistence type="predicted"/>
<accession>A0A6V7PXC9</accession>
<evidence type="ECO:0000313" key="1">
    <source>
        <dbReference type="EMBL" id="CAD1835522.1"/>
    </source>
</evidence>
<dbReference type="AlphaFoldDB" id="A0A6V7PXC9"/>
<gene>
    <name evidence="1" type="ORF">CB5_LOCUS18733</name>
</gene>
<name>A0A6V7PXC9_ANACO</name>
<organism evidence="1">
    <name type="scientific">Ananas comosus var. bracteatus</name>
    <name type="common">red pineapple</name>
    <dbReference type="NCBI Taxonomy" id="296719"/>
    <lineage>
        <taxon>Eukaryota</taxon>
        <taxon>Viridiplantae</taxon>
        <taxon>Streptophyta</taxon>
        <taxon>Embryophyta</taxon>
        <taxon>Tracheophyta</taxon>
        <taxon>Spermatophyta</taxon>
        <taxon>Magnoliopsida</taxon>
        <taxon>Liliopsida</taxon>
        <taxon>Poales</taxon>
        <taxon>Bromeliaceae</taxon>
        <taxon>Bromelioideae</taxon>
        <taxon>Ananas</taxon>
    </lineage>
</organism>